<gene>
    <name evidence="2" type="ORF">P4I72_19410</name>
</gene>
<accession>A0ABU6G977</accession>
<dbReference type="Proteomes" id="UP001338137">
    <property type="component" value="Unassembled WGS sequence"/>
</dbReference>
<organism evidence="2 3">
    <name type="scientific">Paenibacillus alba</name>
    <dbReference type="NCBI Taxonomy" id="1197127"/>
    <lineage>
        <taxon>Bacteria</taxon>
        <taxon>Bacillati</taxon>
        <taxon>Bacillota</taxon>
        <taxon>Bacilli</taxon>
        <taxon>Bacillales</taxon>
        <taxon>Paenibacillaceae</taxon>
        <taxon>Paenibacillus</taxon>
    </lineage>
</organism>
<evidence type="ECO:0000256" key="1">
    <source>
        <dbReference type="SAM" id="Phobius"/>
    </source>
</evidence>
<keyword evidence="3" id="KW-1185">Reference proteome</keyword>
<keyword evidence="1" id="KW-1133">Transmembrane helix</keyword>
<keyword evidence="1" id="KW-0472">Membrane</keyword>
<comment type="caution">
    <text evidence="2">The sequence shown here is derived from an EMBL/GenBank/DDBJ whole genome shotgun (WGS) entry which is preliminary data.</text>
</comment>
<proteinExistence type="predicted"/>
<reference evidence="2 3" key="1">
    <citation type="submission" date="2023-03" db="EMBL/GenBank/DDBJ databases">
        <title>Bacillus Genome Sequencing.</title>
        <authorList>
            <person name="Dunlap C."/>
        </authorList>
    </citation>
    <scope>NUCLEOTIDE SEQUENCE [LARGE SCALE GENOMIC DNA]</scope>
    <source>
        <strain evidence="2 3">BD-533</strain>
    </source>
</reference>
<feature type="transmembrane region" description="Helical" evidence="1">
    <location>
        <begin position="35"/>
        <end position="52"/>
    </location>
</feature>
<evidence type="ECO:0000313" key="3">
    <source>
        <dbReference type="Proteomes" id="UP001338137"/>
    </source>
</evidence>
<protein>
    <submittedName>
        <fullName evidence="2">Uncharacterized protein</fullName>
    </submittedName>
</protein>
<dbReference type="EMBL" id="JARLKY010000049">
    <property type="protein sequence ID" value="MEC0229299.1"/>
    <property type="molecule type" value="Genomic_DNA"/>
</dbReference>
<keyword evidence="1" id="KW-0812">Transmembrane</keyword>
<dbReference type="RefSeq" id="WP_326073382.1">
    <property type="nucleotide sequence ID" value="NZ_JARLKY010000049.1"/>
</dbReference>
<evidence type="ECO:0000313" key="2">
    <source>
        <dbReference type="EMBL" id="MEC0229299.1"/>
    </source>
</evidence>
<name>A0ABU6G977_9BACL</name>
<sequence>MALDGHMFDSNNVMIDFFPINDDLHKAIFYQKENIYISFLYLTDFVIIMKMNHLMGMS</sequence>